<evidence type="ECO:0000313" key="2">
    <source>
        <dbReference type="Proteomes" id="UP001275084"/>
    </source>
</evidence>
<name>A0AAJ0MA57_9PEZI</name>
<sequence length="250" mass="27860">MGTSPRMISSSVSATSSVYQFVEEFGRTYHAYKEGKYFMPNDIPEQERLASHPTATSKSMTPRTNGSTHPFDLVHSRFMCGAFSDFPRVFRSAFASLSPGGWAEFQDYYVKMQCVDGSLDGTALEQWNNLLLEGVAKLGKNGLAVARFRQQVVLGATDITRVVAAGFVDVVERKFALPGNAWAKGREEKIFGTMQMMNIMDGLHGIPIGLFTKVLGMSVGEVEALIEDTRRDLKDKNIHFYYVLGLFVVW</sequence>
<evidence type="ECO:0000313" key="1">
    <source>
        <dbReference type="EMBL" id="KAK3345933.1"/>
    </source>
</evidence>
<dbReference type="SUPFAM" id="SSF53335">
    <property type="entry name" value="S-adenosyl-L-methionine-dependent methyltransferases"/>
    <property type="match status" value="1"/>
</dbReference>
<dbReference type="Proteomes" id="UP001275084">
    <property type="component" value="Unassembled WGS sequence"/>
</dbReference>
<reference evidence="1" key="1">
    <citation type="journal article" date="2023" name="Mol. Phylogenet. Evol.">
        <title>Genome-scale phylogeny and comparative genomics of the fungal order Sordariales.</title>
        <authorList>
            <person name="Hensen N."/>
            <person name="Bonometti L."/>
            <person name="Westerberg I."/>
            <person name="Brannstrom I.O."/>
            <person name="Guillou S."/>
            <person name="Cros-Aarteil S."/>
            <person name="Calhoun S."/>
            <person name="Haridas S."/>
            <person name="Kuo A."/>
            <person name="Mondo S."/>
            <person name="Pangilinan J."/>
            <person name="Riley R."/>
            <person name="LaButti K."/>
            <person name="Andreopoulos B."/>
            <person name="Lipzen A."/>
            <person name="Chen C."/>
            <person name="Yan M."/>
            <person name="Daum C."/>
            <person name="Ng V."/>
            <person name="Clum A."/>
            <person name="Steindorff A."/>
            <person name="Ohm R.A."/>
            <person name="Martin F."/>
            <person name="Silar P."/>
            <person name="Natvig D.O."/>
            <person name="Lalanne C."/>
            <person name="Gautier V."/>
            <person name="Ament-Velasquez S.L."/>
            <person name="Kruys A."/>
            <person name="Hutchinson M.I."/>
            <person name="Powell A.J."/>
            <person name="Barry K."/>
            <person name="Miller A.N."/>
            <person name="Grigoriev I.V."/>
            <person name="Debuchy R."/>
            <person name="Gladieux P."/>
            <person name="Hiltunen Thoren M."/>
            <person name="Johannesson H."/>
        </authorList>
    </citation>
    <scope>NUCLEOTIDE SEQUENCE</scope>
    <source>
        <strain evidence="1">CBS 955.72</strain>
    </source>
</reference>
<proteinExistence type="predicted"/>
<reference evidence="1" key="2">
    <citation type="submission" date="2023-06" db="EMBL/GenBank/DDBJ databases">
        <authorList>
            <consortium name="Lawrence Berkeley National Laboratory"/>
            <person name="Haridas S."/>
            <person name="Hensen N."/>
            <person name="Bonometti L."/>
            <person name="Westerberg I."/>
            <person name="Brannstrom I.O."/>
            <person name="Guillou S."/>
            <person name="Cros-Aarteil S."/>
            <person name="Calhoun S."/>
            <person name="Kuo A."/>
            <person name="Mondo S."/>
            <person name="Pangilinan J."/>
            <person name="Riley R."/>
            <person name="Labutti K."/>
            <person name="Andreopoulos B."/>
            <person name="Lipzen A."/>
            <person name="Chen C."/>
            <person name="Yanf M."/>
            <person name="Daum C."/>
            <person name="Ng V."/>
            <person name="Clum A."/>
            <person name="Steindorff A."/>
            <person name="Ohm R."/>
            <person name="Martin F."/>
            <person name="Silar P."/>
            <person name="Natvig D."/>
            <person name="Lalanne C."/>
            <person name="Gautier V."/>
            <person name="Ament-Velasquez S.L."/>
            <person name="Kruys A."/>
            <person name="Hutchinson M.I."/>
            <person name="Powell A.J."/>
            <person name="Barry K."/>
            <person name="Miller A.N."/>
            <person name="Grigoriev I.V."/>
            <person name="Debuchy R."/>
            <person name="Gladieux P."/>
            <person name="Thoren M.H."/>
            <person name="Johannesson H."/>
        </authorList>
    </citation>
    <scope>NUCLEOTIDE SEQUENCE</scope>
    <source>
        <strain evidence="1">CBS 955.72</strain>
    </source>
</reference>
<gene>
    <name evidence="1" type="ORF">B0T25DRAFT_624587</name>
</gene>
<protein>
    <submittedName>
        <fullName evidence="1">Uncharacterized protein</fullName>
    </submittedName>
</protein>
<dbReference type="AlphaFoldDB" id="A0AAJ0MA57"/>
<dbReference type="Pfam" id="PF13489">
    <property type="entry name" value="Methyltransf_23"/>
    <property type="match status" value="1"/>
</dbReference>
<comment type="caution">
    <text evidence="1">The sequence shown here is derived from an EMBL/GenBank/DDBJ whole genome shotgun (WGS) entry which is preliminary data.</text>
</comment>
<dbReference type="InterPro" id="IPR029063">
    <property type="entry name" value="SAM-dependent_MTases_sf"/>
</dbReference>
<keyword evidence="2" id="KW-1185">Reference proteome</keyword>
<accession>A0AAJ0MA57</accession>
<organism evidence="1 2">
    <name type="scientific">Lasiosphaeria hispida</name>
    <dbReference type="NCBI Taxonomy" id="260671"/>
    <lineage>
        <taxon>Eukaryota</taxon>
        <taxon>Fungi</taxon>
        <taxon>Dikarya</taxon>
        <taxon>Ascomycota</taxon>
        <taxon>Pezizomycotina</taxon>
        <taxon>Sordariomycetes</taxon>
        <taxon>Sordariomycetidae</taxon>
        <taxon>Sordariales</taxon>
        <taxon>Lasiosphaeriaceae</taxon>
        <taxon>Lasiosphaeria</taxon>
    </lineage>
</organism>
<dbReference type="EMBL" id="JAUIQD010000006">
    <property type="protein sequence ID" value="KAK3345933.1"/>
    <property type="molecule type" value="Genomic_DNA"/>
</dbReference>
<dbReference type="Gene3D" id="3.40.50.150">
    <property type="entry name" value="Vaccinia Virus protein VP39"/>
    <property type="match status" value="1"/>
</dbReference>